<comment type="cofactor">
    <cofactor evidence="1">
        <name>FAD</name>
        <dbReference type="ChEBI" id="CHEBI:57692"/>
    </cofactor>
</comment>
<dbReference type="InterPro" id="IPR015899">
    <property type="entry name" value="UDP-GalPyranose_mutase_C"/>
</dbReference>
<dbReference type="Gene3D" id="3.40.50.720">
    <property type="entry name" value="NAD(P)-binding Rossmann-like Domain"/>
    <property type="match status" value="3"/>
</dbReference>
<keyword evidence="4" id="KW-0274">FAD</keyword>
<comment type="similarity">
    <text evidence="2">Belongs to the UDP-galactopyranose/dTDP-fucopyranose mutase family.</text>
</comment>
<dbReference type="SUPFAM" id="SSF51971">
    <property type="entry name" value="Nucleotide-binding domain"/>
    <property type="match status" value="1"/>
</dbReference>
<proteinExistence type="inferred from homology"/>
<evidence type="ECO:0000256" key="1">
    <source>
        <dbReference type="ARBA" id="ARBA00001974"/>
    </source>
</evidence>
<dbReference type="SUPFAM" id="SSF54373">
    <property type="entry name" value="FAD-linked reductases, C-terminal domain"/>
    <property type="match status" value="1"/>
</dbReference>
<protein>
    <submittedName>
        <fullName evidence="7">UDP-galactopyranose mutase</fullName>
        <ecNumber evidence="7">5.4.99.9</ecNumber>
    </submittedName>
</protein>
<dbReference type="NCBIfam" id="TIGR00031">
    <property type="entry name" value="UDP-GALP_mutase"/>
    <property type="match status" value="1"/>
</dbReference>
<evidence type="ECO:0000256" key="5">
    <source>
        <dbReference type="ARBA" id="ARBA00023235"/>
    </source>
</evidence>
<dbReference type="AlphaFoldDB" id="A0A1W1CRJ1"/>
<sequence length="379" mass="43978">MVDYLIVGAGFAGSVMAERLASVENKKVHIIEKRSHIGGNCYDEVDRSKVLVHRYGPHLFHTDNRVVYEYLSGFTKWHNYRHEVVAHVDGQNIAIPFSFTTLYQVFDTGKADRLKGKLLEKYGADQKVSVLELREAEDEELKALGEYVYEKVFVHYTAKQWGIPAGEVDPSVLARVPVLTSYDTHYFQDTYQAVPQEGYTRLFETLLDHPNISIALGEDALESLKIIDKQLYYKGERFKGTVIFTGMLDELFEHRFGVLPYRSLELKFEVCNQEYYQKNAVVNYPNEHAYTRITEFKHIHPVKSPQTTILKEYPQNYVNGKNIPYYPMPTEDSKKQYERYAALAQEIDNLVLLGRLAEYRYYDMDDIVARALDVFEELT</sequence>
<gene>
    <name evidence="7" type="ORF">MNB_SV-10-1277</name>
</gene>
<dbReference type="PANTHER" id="PTHR21197">
    <property type="entry name" value="UDP-GALACTOPYRANOSE MUTASE"/>
    <property type="match status" value="1"/>
</dbReference>
<feature type="domain" description="UDP-galactopyranose mutase C-terminal" evidence="6">
    <location>
        <begin position="151"/>
        <end position="361"/>
    </location>
</feature>
<accession>A0A1W1CRJ1</accession>
<keyword evidence="5 7" id="KW-0413">Isomerase</keyword>
<evidence type="ECO:0000256" key="3">
    <source>
        <dbReference type="ARBA" id="ARBA00022630"/>
    </source>
</evidence>
<evidence type="ECO:0000256" key="4">
    <source>
        <dbReference type="ARBA" id="ARBA00022827"/>
    </source>
</evidence>
<dbReference type="PANTHER" id="PTHR21197:SF0">
    <property type="entry name" value="UDP-GALACTOPYRANOSE MUTASE"/>
    <property type="match status" value="1"/>
</dbReference>
<dbReference type="EC" id="5.4.99.9" evidence="7"/>
<dbReference type="GO" id="GO:0005829">
    <property type="term" value="C:cytosol"/>
    <property type="evidence" value="ECO:0007669"/>
    <property type="project" value="TreeGrafter"/>
</dbReference>
<keyword evidence="3" id="KW-0285">Flavoprotein</keyword>
<dbReference type="GO" id="GO:0050660">
    <property type="term" value="F:flavin adenine dinucleotide binding"/>
    <property type="evidence" value="ECO:0007669"/>
    <property type="project" value="TreeGrafter"/>
</dbReference>
<dbReference type="Pfam" id="PF03275">
    <property type="entry name" value="GLF"/>
    <property type="match status" value="1"/>
</dbReference>
<organism evidence="7">
    <name type="scientific">hydrothermal vent metagenome</name>
    <dbReference type="NCBI Taxonomy" id="652676"/>
    <lineage>
        <taxon>unclassified sequences</taxon>
        <taxon>metagenomes</taxon>
        <taxon>ecological metagenomes</taxon>
    </lineage>
</organism>
<evidence type="ECO:0000313" key="7">
    <source>
        <dbReference type="EMBL" id="SFV68404.1"/>
    </source>
</evidence>
<evidence type="ECO:0000256" key="2">
    <source>
        <dbReference type="ARBA" id="ARBA00009321"/>
    </source>
</evidence>
<dbReference type="GO" id="GO:0008767">
    <property type="term" value="F:UDP-galactopyranose mutase activity"/>
    <property type="evidence" value="ECO:0007669"/>
    <property type="project" value="UniProtKB-EC"/>
</dbReference>
<dbReference type="EMBL" id="FPHL01000052">
    <property type="protein sequence ID" value="SFV68404.1"/>
    <property type="molecule type" value="Genomic_DNA"/>
</dbReference>
<name>A0A1W1CRJ1_9ZZZZ</name>
<evidence type="ECO:0000259" key="6">
    <source>
        <dbReference type="Pfam" id="PF03275"/>
    </source>
</evidence>
<reference evidence="7" key="1">
    <citation type="submission" date="2016-10" db="EMBL/GenBank/DDBJ databases">
        <authorList>
            <person name="de Groot N.N."/>
        </authorList>
    </citation>
    <scope>NUCLEOTIDE SEQUENCE</scope>
</reference>
<dbReference type="InterPro" id="IPR004379">
    <property type="entry name" value="UDP-GALP_mutase"/>
</dbReference>
<dbReference type="Pfam" id="PF13450">
    <property type="entry name" value="NAD_binding_8"/>
    <property type="match status" value="1"/>
</dbReference>